<dbReference type="Proteomes" id="UP000324269">
    <property type="component" value="Unassembled WGS sequence"/>
</dbReference>
<sequence length="405" mass="44717">MNMTMKGLRIMTNKLLQLVIGLLPILMVLGNSMLIPILPSIEADLHLNSSWSGFILSSFTIPAAVVIPFVGMLSDRFGRIRLIIVSLWIMILGSVLCVVSGEVNETVSLFMIGRGLQGVGAAGTTPLAMALIGDIFQGQERSRMLGSLEVFNGIGKVVAPLTGATLAILVHWNHAFWVFPVLCVVILIGLRETVETKEGYHKADKKNMYSILISKGRLLFPLYAVGGIGLFLLFGILFFLSYHIENTFHIDGFFKGFTFIFPLGAMTISSYWCGGRLKADEEQGWTYMKCGLLMMSVPFGFLIFFSSLGFLMFFITISFGGLGLMLPVINTFITGSVSENERGFIVSIYGAVRFGGVALGPIAYNLWKDDVLVMYLITFAFSLLNLMLFILVSKRREGVFRPEIQ</sequence>
<dbReference type="GO" id="GO:0022857">
    <property type="term" value="F:transmembrane transporter activity"/>
    <property type="evidence" value="ECO:0007669"/>
    <property type="project" value="InterPro"/>
</dbReference>
<keyword evidence="5 7" id="KW-1133">Transmembrane helix</keyword>
<comment type="caution">
    <text evidence="9">The sequence shown here is derived from an EMBL/GenBank/DDBJ whole genome shotgun (WGS) entry which is preliminary data.</text>
</comment>
<keyword evidence="4 7" id="KW-0812">Transmembrane</keyword>
<feature type="transmembrane region" description="Helical" evidence="7">
    <location>
        <begin position="311"/>
        <end position="332"/>
    </location>
</feature>
<feature type="transmembrane region" description="Helical" evidence="7">
    <location>
        <begin position="54"/>
        <end position="73"/>
    </location>
</feature>
<feature type="domain" description="Major facilitator superfamily (MFS) profile" evidence="8">
    <location>
        <begin position="16"/>
        <end position="397"/>
    </location>
</feature>
<feature type="transmembrane region" description="Helical" evidence="7">
    <location>
        <begin position="252"/>
        <end position="274"/>
    </location>
</feature>
<accession>A0A5D4TS67</accession>
<name>A0A5D4TS67_9BACI</name>
<evidence type="ECO:0000259" key="8">
    <source>
        <dbReference type="PROSITE" id="PS50850"/>
    </source>
</evidence>
<organism evidence="9 10">
    <name type="scientific">Rossellomorea aquimaris</name>
    <dbReference type="NCBI Taxonomy" id="189382"/>
    <lineage>
        <taxon>Bacteria</taxon>
        <taxon>Bacillati</taxon>
        <taxon>Bacillota</taxon>
        <taxon>Bacilli</taxon>
        <taxon>Bacillales</taxon>
        <taxon>Bacillaceae</taxon>
        <taxon>Rossellomorea</taxon>
    </lineage>
</organism>
<dbReference type="InterPro" id="IPR050189">
    <property type="entry name" value="MFS_Efflux_Transporters"/>
</dbReference>
<dbReference type="GO" id="GO:0005886">
    <property type="term" value="C:plasma membrane"/>
    <property type="evidence" value="ECO:0007669"/>
    <property type="project" value="UniProtKB-SubCell"/>
</dbReference>
<dbReference type="SUPFAM" id="SSF103473">
    <property type="entry name" value="MFS general substrate transporter"/>
    <property type="match status" value="1"/>
</dbReference>
<dbReference type="AlphaFoldDB" id="A0A5D4TS67"/>
<keyword evidence="2" id="KW-0813">Transport</keyword>
<keyword evidence="6 7" id="KW-0472">Membrane</keyword>
<comment type="subcellular location">
    <subcellularLocation>
        <location evidence="1">Cell membrane</location>
        <topology evidence="1">Multi-pass membrane protein</topology>
    </subcellularLocation>
</comment>
<dbReference type="InterPro" id="IPR036259">
    <property type="entry name" value="MFS_trans_sf"/>
</dbReference>
<dbReference type="OrthoDB" id="2986280at2"/>
<dbReference type="PANTHER" id="PTHR43124:SF3">
    <property type="entry name" value="CHLORAMPHENICOL EFFLUX PUMP RV0191"/>
    <property type="match status" value="1"/>
</dbReference>
<dbReference type="InterPro" id="IPR011701">
    <property type="entry name" value="MFS"/>
</dbReference>
<protein>
    <submittedName>
        <fullName evidence="9">MFS transporter</fullName>
    </submittedName>
</protein>
<evidence type="ECO:0000256" key="6">
    <source>
        <dbReference type="ARBA" id="ARBA00023136"/>
    </source>
</evidence>
<feature type="transmembrane region" description="Helical" evidence="7">
    <location>
        <begin position="373"/>
        <end position="392"/>
    </location>
</feature>
<keyword evidence="3" id="KW-1003">Cell membrane</keyword>
<feature type="transmembrane region" description="Helical" evidence="7">
    <location>
        <begin position="218"/>
        <end position="240"/>
    </location>
</feature>
<evidence type="ECO:0000256" key="1">
    <source>
        <dbReference type="ARBA" id="ARBA00004651"/>
    </source>
</evidence>
<dbReference type="Gene3D" id="1.20.1250.20">
    <property type="entry name" value="MFS general substrate transporter like domains"/>
    <property type="match status" value="1"/>
</dbReference>
<evidence type="ECO:0000313" key="10">
    <source>
        <dbReference type="Proteomes" id="UP000324269"/>
    </source>
</evidence>
<feature type="transmembrane region" description="Helical" evidence="7">
    <location>
        <begin position="175"/>
        <end position="194"/>
    </location>
</feature>
<feature type="transmembrane region" description="Helical" evidence="7">
    <location>
        <begin position="344"/>
        <end position="367"/>
    </location>
</feature>
<feature type="transmembrane region" description="Helical" evidence="7">
    <location>
        <begin position="80"/>
        <end position="103"/>
    </location>
</feature>
<reference evidence="9 10" key="1">
    <citation type="submission" date="2019-08" db="EMBL/GenBank/DDBJ databases">
        <title>Bacillus genomes from the desert of Cuatro Cienegas, Coahuila.</title>
        <authorList>
            <person name="Olmedo-Alvarez G."/>
        </authorList>
    </citation>
    <scope>NUCLEOTIDE SEQUENCE [LARGE SCALE GENOMIC DNA]</scope>
    <source>
        <strain evidence="9 10">CH87b_3T</strain>
    </source>
</reference>
<evidence type="ECO:0000313" key="9">
    <source>
        <dbReference type="EMBL" id="TYS86843.1"/>
    </source>
</evidence>
<proteinExistence type="predicted"/>
<dbReference type="Pfam" id="PF07690">
    <property type="entry name" value="MFS_1"/>
    <property type="match status" value="1"/>
</dbReference>
<dbReference type="PANTHER" id="PTHR43124">
    <property type="entry name" value="PURINE EFFLUX PUMP PBUE"/>
    <property type="match status" value="1"/>
</dbReference>
<evidence type="ECO:0000256" key="2">
    <source>
        <dbReference type="ARBA" id="ARBA00022448"/>
    </source>
</evidence>
<feature type="transmembrane region" description="Helical" evidence="7">
    <location>
        <begin position="286"/>
        <end position="305"/>
    </location>
</feature>
<dbReference type="PROSITE" id="PS50850">
    <property type="entry name" value="MFS"/>
    <property type="match status" value="1"/>
</dbReference>
<evidence type="ECO:0000256" key="4">
    <source>
        <dbReference type="ARBA" id="ARBA00022692"/>
    </source>
</evidence>
<evidence type="ECO:0000256" key="3">
    <source>
        <dbReference type="ARBA" id="ARBA00022475"/>
    </source>
</evidence>
<evidence type="ECO:0000256" key="5">
    <source>
        <dbReference type="ARBA" id="ARBA00022989"/>
    </source>
</evidence>
<dbReference type="InterPro" id="IPR020846">
    <property type="entry name" value="MFS_dom"/>
</dbReference>
<dbReference type="EMBL" id="VTEZ01000002">
    <property type="protein sequence ID" value="TYS86843.1"/>
    <property type="molecule type" value="Genomic_DNA"/>
</dbReference>
<gene>
    <name evidence="9" type="ORF">FZC85_07545</name>
</gene>
<evidence type="ECO:0000256" key="7">
    <source>
        <dbReference type="SAM" id="Phobius"/>
    </source>
</evidence>